<accession>A0AAV3U1D7</accession>
<dbReference type="InterPro" id="IPR013783">
    <property type="entry name" value="Ig-like_fold"/>
</dbReference>
<proteinExistence type="predicted"/>
<comment type="caution">
    <text evidence="2">The sequence shown here is derived from an EMBL/GenBank/DDBJ whole genome shotgun (WGS) entry which is preliminary data.</text>
</comment>
<reference evidence="3" key="1">
    <citation type="journal article" date="2019" name="Int. J. Syst. Evol. Microbiol.">
        <title>The Global Catalogue of Microorganisms (GCM) 10K type strain sequencing project: providing services to taxonomists for standard genome sequencing and annotation.</title>
        <authorList>
            <consortium name="The Broad Institute Genomics Platform"/>
            <consortium name="The Broad Institute Genome Sequencing Center for Infectious Disease"/>
            <person name="Wu L."/>
            <person name="Ma J."/>
        </authorList>
    </citation>
    <scope>NUCLEOTIDE SEQUENCE [LARGE SCALE GENOMIC DNA]</scope>
    <source>
        <strain evidence="3">JCM 19134</strain>
    </source>
</reference>
<dbReference type="Proteomes" id="UP001409585">
    <property type="component" value="Unassembled WGS sequence"/>
</dbReference>
<dbReference type="Pfam" id="PF17957">
    <property type="entry name" value="Big_7"/>
    <property type="match status" value="2"/>
</dbReference>
<feature type="region of interest" description="Disordered" evidence="1">
    <location>
        <begin position="52"/>
        <end position="72"/>
    </location>
</feature>
<dbReference type="RefSeq" id="WP_345420323.1">
    <property type="nucleotide sequence ID" value="NZ_AP031496.1"/>
</dbReference>
<dbReference type="InterPro" id="IPR011050">
    <property type="entry name" value="Pectin_lyase_fold/virulence"/>
</dbReference>
<evidence type="ECO:0000313" key="3">
    <source>
        <dbReference type="Proteomes" id="UP001409585"/>
    </source>
</evidence>
<dbReference type="SUPFAM" id="SSF51126">
    <property type="entry name" value="Pectin lyase-like"/>
    <property type="match status" value="1"/>
</dbReference>
<organism evidence="2 3">
    <name type="scientific">Halioxenophilus aromaticivorans</name>
    <dbReference type="NCBI Taxonomy" id="1306992"/>
    <lineage>
        <taxon>Bacteria</taxon>
        <taxon>Pseudomonadati</taxon>
        <taxon>Pseudomonadota</taxon>
        <taxon>Gammaproteobacteria</taxon>
        <taxon>Alteromonadales</taxon>
        <taxon>Alteromonadaceae</taxon>
        <taxon>Halioxenophilus</taxon>
    </lineage>
</organism>
<name>A0AAV3U1D7_9ALTE</name>
<evidence type="ECO:0000313" key="2">
    <source>
        <dbReference type="EMBL" id="GAA4939917.1"/>
    </source>
</evidence>
<dbReference type="InterPro" id="IPR012334">
    <property type="entry name" value="Pectin_lyas_fold"/>
</dbReference>
<dbReference type="Gene3D" id="2.160.20.10">
    <property type="entry name" value="Single-stranded right-handed beta-helix, Pectin lyase-like"/>
    <property type="match status" value="1"/>
</dbReference>
<dbReference type="EMBL" id="BAABLX010000009">
    <property type="protein sequence ID" value="GAA4939917.1"/>
    <property type="molecule type" value="Genomic_DNA"/>
</dbReference>
<gene>
    <name evidence="2" type="ORF">GCM10025791_17790</name>
</gene>
<keyword evidence="3" id="KW-1185">Reference proteome</keyword>
<dbReference type="AlphaFoldDB" id="A0AAV3U1D7"/>
<sequence length="757" mass="81853">MSNITGSGFTKQQDNSTTLANKEVDTAVPLTAAVTNEEITDTANYHILYSSAPENTPTEHTDTTENSNIRPTITLTTPNISGTVNTGSNLIIIANATDSDGSISKVAFYANGKWLGKGTSKPYTFNWENIPEGNHTIYAVATDDKLATTKSATKTITAGNTKSLQAPNISITSPSDASSITLGSAINIQASATDLDGSVTQVAFYADESLLGTDYTSPYSLQWNTSTLGSHKIYAVATDDDGLTTTSQPASVSVTASESNELVTYKATSDIQSLFKSEKFAVTVSQNASTHDSFVYQSNNMATPSWKGTLEYMQKANHWSTFSFAGKVTIEARKLDSTPVETCIVRPLTLGIQPEIKGDKCTFELTQPAKLSVEIDDAVTITRPITGIGKVTKEIVKNPLFIFAQPLETDIPDASDSDVIYLGPGIHEIGKNYSIPNNKELYIAGGAYVIGTLTAGHNPTNIKIRGRGILSGHGLSETKAEHNSWGNHSIAFTSGRKGSGLVIEGITITDPLRSCIVSYNTVTIRNVSMFSWNHRNDGITAGNKSVIENGFIKVQDDNLKLYYSNQSIRNMVIWQQTAGSVFKLSWNLKSIAQNITVENIDIIHSDVFTDYTSAEPDQPELHSTSAIFSAMGFQEGAAFQNSLFKNIRIEEKHPLRLMSLRMVSTHQGPVSKSVWGDPNPSAKKTIANIDIKNISVKGVPYKQSTLYGNAGGTINAIQFNNMTVNNNPILSKWDLTSRIDGTGLRTQGSVSNISFNH</sequence>
<dbReference type="Gene3D" id="2.60.40.10">
    <property type="entry name" value="Immunoglobulins"/>
    <property type="match status" value="2"/>
</dbReference>
<protein>
    <submittedName>
        <fullName evidence="2">Uncharacterized protein</fullName>
    </submittedName>
</protein>
<evidence type="ECO:0000256" key="1">
    <source>
        <dbReference type="SAM" id="MobiDB-lite"/>
    </source>
</evidence>